<keyword evidence="2" id="KW-1185">Reference proteome</keyword>
<evidence type="ECO:0000313" key="1">
    <source>
        <dbReference type="EMBL" id="MFC5454829.1"/>
    </source>
</evidence>
<comment type="caution">
    <text evidence="1">The sequence shown here is derived from an EMBL/GenBank/DDBJ whole genome shotgun (WGS) entry which is preliminary data.</text>
</comment>
<organism evidence="1 2">
    <name type="scientific">Prosthecobacter fluviatilis</name>
    <dbReference type="NCBI Taxonomy" id="445931"/>
    <lineage>
        <taxon>Bacteria</taxon>
        <taxon>Pseudomonadati</taxon>
        <taxon>Verrucomicrobiota</taxon>
        <taxon>Verrucomicrobiia</taxon>
        <taxon>Verrucomicrobiales</taxon>
        <taxon>Verrucomicrobiaceae</taxon>
        <taxon>Prosthecobacter</taxon>
    </lineage>
</organism>
<dbReference type="Proteomes" id="UP001596052">
    <property type="component" value="Unassembled WGS sequence"/>
</dbReference>
<protein>
    <submittedName>
        <fullName evidence="1">Uncharacterized protein</fullName>
    </submittedName>
</protein>
<sequence>MSARTMLIEELARAPEGVARALLTQLRQMMPSNGTANPPGQDHFESYWSQFYGSFEGTEWNEPTELPFEKREAW</sequence>
<dbReference type="EMBL" id="JBHSMQ010000002">
    <property type="protein sequence ID" value="MFC5454829.1"/>
    <property type="molecule type" value="Genomic_DNA"/>
</dbReference>
<proteinExistence type="predicted"/>
<evidence type="ECO:0000313" key="2">
    <source>
        <dbReference type="Proteomes" id="UP001596052"/>
    </source>
</evidence>
<reference evidence="2" key="1">
    <citation type="journal article" date="2019" name="Int. J. Syst. Evol. Microbiol.">
        <title>The Global Catalogue of Microorganisms (GCM) 10K type strain sequencing project: providing services to taxonomists for standard genome sequencing and annotation.</title>
        <authorList>
            <consortium name="The Broad Institute Genomics Platform"/>
            <consortium name="The Broad Institute Genome Sequencing Center for Infectious Disease"/>
            <person name="Wu L."/>
            <person name="Ma J."/>
        </authorList>
    </citation>
    <scope>NUCLEOTIDE SEQUENCE [LARGE SCALE GENOMIC DNA]</scope>
    <source>
        <strain evidence="2">CGMCC 4.1469</strain>
    </source>
</reference>
<name>A0ABW0KN82_9BACT</name>
<accession>A0ABW0KN82</accession>
<gene>
    <name evidence="1" type="ORF">ACFQDI_08200</name>
</gene>